<gene>
    <name evidence="11" type="ORF">P255_00053</name>
</gene>
<feature type="binding site" evidence="7">
    <location>
        <position position="119"/>
    </location>
    <ligand>
        <name>substrate</name>
    </ligand>
</feature>
<dbReference type="PATRIC" id="fig|1341683.3.peg.52"/>
<feature type="domain" description="Glutamate/phenylalanine/leucine/valine/L-tryptophan dehydrogenase C-terminal" evidence="10">
    <location>
        <begin position="208"/>
        <end position="438"/>
    </location>
</feature>
<sequence>MISEQLKAEANHNKQDFAVETHLSYAQQNNSAWMTYLAQIERVKPFLGDLTQYIDTLKNPKRALIVDVPVVMDDGSIRHFEGYRVQHNLSRGPGKGGIRFHPNVDLNEVMALSAWMTIKTAVLNLPFGGAKGGIRVDPRQLSDAELERLTRRYTSEVSHIIGPQKDIPAPDVGTNPRVMAWVMDTYSIEQGHTVTGVVTGKPVHLGGSLGRVKATGRGVFVTGCQIAQKIGLPIAGSRVAVQGFGNVGSEAAILFAETGAKVVCVQDHTGTIFNEAGLNTQALQQHVQQHGGVAGFADATEIEAEAFWDVQAEILIPAALEGQITAERAEKLQARLVLEGANGPTYPEADDILHRRGVIVVPDVICNAGGVTVSYFEWVQDMSSFFWSETEINQRLDTIMRDAVADVWNKAQEKNCNLRTSAYILACERILMARKERGIYPGK</sequence>
<evidence type="ECO:0000256" key="5">
    <source>
        <dbReference type="PIRNR" id="PIRNR000185"/>
    </source>
</evidence>
<evidence type="ECO:0000256" key="1">
    <source>
        <dbReference type="ARBA" id="ARBA00003868"/>
    </source>
</evidence>
<comment type="function">
    <text evidence="1">Catalyzes the reversible oxidative deamination of glutamate to alpha-ketoglutarate and ammonia.</text>
</comment>
<dbReference type="Pfam" id="PF02812">
    <property type="entry name" value="ELFV_dehydrog_N"/>
    <property type="match status" value="1"/>
</dbReference>
<evidence type="ECO:0000256" key="4">
    <source>
        <dbReference type="ARBA" id="ARBA00048584"/>
    </source>
</evidence>
<dbReference type="FunFam" id="3.40.50.10860:FF:000003">
    <property type="entry name" value="Glutamate dehydrogenase"/>
    <property type="match status" value="1"/>
</dbReference>
<keyword evidence="7" id="KW-0547">Nucleotide-binding</keyword>
<dbReference type="SUPFAM" id="SSF53223">
    <property type="entry name" value="Aminoacid dehydrogenase-like, N-terminal domain"/>
    <property type="match status" value="1"/>
</dbReference>
<dbReference type="Gene3D" id="3.40.50.720">
    <property type="entry name" value="NAD(P)-binding Rossmann-like Domain"/>
    <property type="match status" value="1"/>
</dbReference>
<evidence type="ECO:0000259" key="10">
    <source>
        <dbReference type="SMART" id="SM00839"/>
    </source>
</evidence>
<dbReference type="PRINTS" id="PR00082">
    <property type="entry name" value="GLFDHDRGNASE"/>
</dbReference>
<dbReference type="EMBL" id="AYEU01000001">
    <property type="protein sequence ID" value="ESK52950.1"/>
    <property type="molecule type" value="Genomic_DNA"/>
</dbReference>
<feature type="active site" description="Proton donor" evidence="6">
    <location>
        <position position="131"/>
    </location>
</feature>
<dbReference type="HOGENOM" id="CLU_025763_1_2_6"/>
<feature type="binding site" evidence="7">
    <location>
        <position position="374"/>
    </location>
    <ligand>
        <name>substrate</name>
    </ligand>
</feature>
<dbReference type="GO" id="GO:0004352">
    <property type="term" value="F:glutamate dehydrogenase (NAD+) activity"/>
    <property type="evidence" value="ECO:0007669"/>
    <property type="project" value="TreeGrafter"/>
</dbReference>
<dbReference type="PANTHER" id="PTHR11606:SF13">
    <property type="entry name" value="GLUTAMATE DEHYDROGENASE 1, MITOCHONDRIAL"/>
    <property type="match status" value="1"/>
</dbReference>
<name>V2UWB5_9GAMM</name>
<protein>
    <recommendedName>
        <fullName evidence="5">Glutamate dehydrogenase</fullName>
    </recommendedName>
</protein>
<comment type="caution">
    <text evidence="11">The sequence shown here is derived from an EMBL/GenBank/DDBJ whole genome shotgun (WGS) entry which is preliminary data.</text>
</comment>
<dbReference type="CDD" id="cd01076">
    <property type="entry name" value="NAD_bind_1_Glu_DH"/>
    <property type="match status" value="1"/>
</dbReference>
<evidence type="ECO:0000256" key="6">
    <source>
        <dbReference type="PIRSR" id="PIRSR000185-1"/>
    </source>
</evidence>
<keyword evidence="12" id="KW-1185">Reference proteome</keyword>
<dbReference type="InterPro" id="IPR046346">
    <property type="entry name" value="Aminoacid_DH-like_N_sf"/>
</dbReference>
<dbReference type="InterPro" id="IPR006097">
    <property type="entry name" value="Glu/Leu/Phe/Val/Trp_DH_dimer"/>
</dbReference>
<organism evidence="11 12">
    <name type="scientific">Acinetobacter brisouii CIP 110357</name>
    <dbReference type="NCBI Taxonomy" id="1341683"/>
    <lineage>
        <taxon>Bacteria</taxon>
        <taxon>Pseudomonadati</taxon>
        <taxon>Pseudomonadota</taxon>
        <taxon>Gammaproteobacteria</taxon>
        <taxon>Moraxellales</taxon>
        <taxon>Moraxellaceae</taxon>
        <taxon>Acinetobacter</taxon>
    </lineage>
</organism>
<proteinExistence type="inferred from homology"/>
<feature type="binding site" evidence="7">
    <location>
        <position position="95"/>
    </location>
    <ligand>
        <name>substrate</name>
    </ligand>
</feature>
<dbReference type="Gene3D" id="3.40.50.10860">
    <property type="entry name" value="Leucine Dehydrogenase, chain A, domain 1"/>
    <property type="match status" value="1"/>
</dbReference>
<dbReference type="AlphaFoldDB" id="V2UWB5"/>
<dbReference type="GO" id="GO:0006538">
    <property type="term" value="P:L-glutamate catabolic process"/>
    <property type="evidence" value="ECO:0007669"/>
    <property type="project" value="TreeGrafter"/>
</dbReference>
<feature type="binding site" evidence="7">
    <location>
        <position position="246"/>
    </location>
    <ligand>
        <name>NAD(+)</name>
        <dbReference type="ChEBI" id="CHEBI:57540"/>
    </ligand>
</feature>
<evidence type="ECO:0000256" key="7">
    <source>
        <dbReference type="PIRSR" id="PIRSR000185-2"/>
    </source>
</evidence>
<dbReference type="PANTHER" id="PTHR11606">
    <property type="entry name" value="GLUTAMATE DEHYDROGENASE"/>
    <property type="match status" value="1"/>
</dbReference>
<dbReference type="PIRSF" id="PIRSF000185">
    <property type="entry name" value="Glu_DH"/>
    <property type="match status" value="1"/>
</dbReference>
<comment type="catalytic activity">
    <reaction evidence="4">
        <text>L-glutamate + NADP(+) + H2O = 2-oxoglutarate + NH4(+) + NADPH + H(+)</text>
        <dbReference type="Rhea" id="RHEA:11612"/>
        <dbReference type="ChEBI" id="CHEBI:15377"/>
        <dbReference type="ChEBI" id="CHEBI:15378"/>
        <dbReference type="ChEBI" id="CHEBI:16810"/>
        <dbReference type="ChEBI" id="CHEBI:28938"/>
        <dbReference type="ChEBI" id="CHEBI:29985"/>
        <dbReference type="ChEBI" id="CHEBI:57783"/>
        <dbReference type="ChEBI" id="CHEBI:58349"/>
        <dbReference type="EC" id="1.4.1.4"/>
    </reaction>
</comment>
<dbReference type="InterPro" id="IPR006096">
    <property type="entry name" value="Glu/Leu/Phe/Val/Trp_DH_C"/>
</dbReference>
<dbReference type="PROSITE" id="PS00074">
    <property type="entry name" value="GLFV_DEHYDROGENASE"/>
    <property type="match status" value="1"/>
</dbReference>
<dbReference type="InterPro" id="IPR033524">
    <property type="entry name" value="Glu/Leu/Phe/Val_DH_AS"/>
</dbReference>
<keyword evidence="7" id="KW-0520">NAD</keyword>
<evidence type="ECO:0000256" key="2">
    <source>
        <dbReference type="ARBA" id="ARBA00006382"/>
    </source>
</evidence>
<evidence type="ECO:0000256" key="8">
    <source>
        <dbReference type="PIRSR" id="PIRSR000185-3"/>
    </source>
</evidence>
<dbReference type="InterPro" id="IPR006095">
    <property type="entry name" value="Glu/Leu/Phe/Val/Trp_DH"/>
</dbReference>
<dbReference type="GO" id="GO:0000166">
    <property type="term" value="F:nucleotide binding"/>
    <property type="evidence" value="ECO:0007669"/>
    <property type="project" value="UniProtKB-KW"/>
</dbReference>
<evidence type="ECO:0000313" key="12">
    <source>
        <dbReference type="Proteomes" id="UP000018418"/>
    </source>
</evidence>
<evidence type="ECO:0000256" key="9">
    <source>
        <dbReference type="RuleBase" id="RU004417"/>
    </source>
</evidence>
<dbReference type="GO" id="GO:0004354">
    <property type="term" value="F:glutamate dehydrogenase (NADP+) activity"/>
    <property type="evidence" value="ECO:0007669"/>
    <property type="project" value="UniProtKB-EC"/>
</dbReference>
<dbReference type="InterPro" id="IPR036291">
    <property type="entry name" value="NAD(P)-bd_dom_sf"/>
</dbReference>
<dbReference type="SMART" id="SM00839">
    <property type="entry name" value="ELFV_dehydrog"/>
    <property type="match status" value="1"/>
</dbReference>
<feature type="binding site" evidence="7">
    <location>
        <position position="215"/>
    </location>
    <ligand>
        <name>NAD(+)</name>
        <dbReference type="ChEBI" id="CHEBI:57540"/>
    </ligand>
</feature>
<dbReference type="OrthoDB" id="9803297at2"/>
<dbReference type="InterPro" id="IPR014362">
    <property type="entry name" value="Glu_DH"/>
</dbReference>
<reference evidence="11 12" key="1">
    <citation type="submission" date="2013-10" db="EMBL/GenBank/DDBJ databases">
        <title>The Genome Sequence of Acinetobacter brisouii CIP 110357.</title>
        <authorList>
            <consortium name="The Broad Institute Genomics Platform"/>
            <consortium name="The Broad Institute Genome Sequencing Center for Infectious Disease"/>
            <person name="Cerqueira G."/>
            <person name="Feldgarden M."/>
            <person name="Courvalin P."/>
            <person name="Grillot-Courvalin C."/>
            <person name="Clermont D."/>
            <person name="Rocha E."/>
            <person name="Yoon E.-J."/>
            <person name="Nemec A."/>
            <person name="Young S.K."/>
            <person name="Zeng Q."/>
            <person name="Gargeya S."/>
            <person name="Fitzgerald M."/>
            <person name="Abouelleil A."/>
            <person name="Alvarado L."/>
            <person name="Berlin A.M."/>
            <person name="Chapman S.B."/>
            <person name="Gainer-Dewar J."/>
            <person name="Goldberg J."/>
            <person name="Gnerre S."/>
            <person name="Griggs A."/>
            <person name="Gujja S."/>
            <person name="Hansen M."/>
            <person name="Howarth C."/>
            <person name="Imamovic A."/>
            <person name="Ireland A."/>
            <person name="Larimer J."/>
            <person name="McCowan C."/>
            <person name="Murphy C."/>
            <person name="Pearson M."/>
            <person name="Poon T.W."/>
            <person name="Priest M."/>
            <person name="Roberts A."/>
            <person name="Saif S."/>
            <person name="Shea T."/>
            <person name="Sykes S."/>
            <person name="Wortman J."/>
            <person name="Nusbaum C."/>
            <person name="Birren B."/>
        </authorList>
    </citation>
    <scope>NUCLEOTIDE SEQUENCE [LARGE SCALE GENOMIC DNA]</scope>
    <source>
        <strain evidence="11 12">CIP 110357</strain>
    </source>
</reference>
<dbReference type="Proteomes" id="UP000018418">
    <property type="component" value="Unassembled WGS sequence"/>
</dbReference>
<comment type="similarity">
    <text evidence="2 5 9">Belongs to the Glu/Leu/Phe/Val dehydrogenases family.</text>
</comment>
<evidence type="ECO:0000313" key="11">
    <source>
        <dbReference type="EMBL" id="ESK52950.1"/>
    </source>
</evidence>
<dbReference type="STRING" id="396323.VH98_05935"/>
<dbReference type="SUPFAM" id="SSF51735">
    <property type="entry name" value="NAD(P)-binding Rossmann-fold domains"/>
    <property type="match status" value="1"/>
</dbReference>
<keyword evidence="3 5" id="KW-0560">Oxidoreductase</keyword>
<evidence type="ECO:0000256" key="3">
    <source>
        <dbReference type="ARBA" id="ARBA00023002"/>
    </source>
</evidence>
<accession>V2UWB5</accession>
<dbReference type="InterPro" id="IPR033922">
    <property type="entry name" value="NAD_bind_Glu_DH"/>
</dbReference>
<feature type="site" description="Important for catalysis" evidence="8">
    <location>
        <position position="171"/>
    </location>
</feature>
<dbReference type="Pfam" id="PF00208">
    <property type="entry name" value="ELFV_dehydrog"/>
    <property type="match status" value="1"/>
</dbReference>